<dbReference type="Pfam" id="PF17779">
    <property type="entry name" value="WHD_NOD2"/>
    <property type="match status" value="1"/>
</dbReference>
<dbReference type="GO" id="GO:0061702">
    <property type="term" value="C:canonical inflammasome complex"/>
    <property type="evidence" value="ECO:0007669"/>
    <property type="project" value="UniProtKB-SubCell"/>
</dbReference>
<dbReference type="SUPFAM" id="SSF47986">
    <property type="entry name" value="DEATH domain"/>
    <property type="match status" value="1"/>
</dbReference>
<feature type="domain" description="RING-type" evidence="26">
    <location>
        <begin position="34"/>
        <end position="76"/>
    </location>
</feature>
<keyword evidence="14 24" id="KW-0863">Zinc-finger</keyword>
<evidence type="ECO:0000256" key="9">
    <source>
        <dbReference type="ARBA" id="ARBA00022614"/>
    </source>
</evidence>
<evidence type="ECO:0000256" key="11">
    <source>
        <dbReference type="ARBA" id="ARBA00022723"/>
    </source>
</evidence>
<keyword evidence="13" id="KW-0547">Nucleotide-binding</keyword>
<dbReference type="Pfam" id="PF00619">
    <property type="entry name" value="CARD"/>
    <property type="match status" value="1"/>
</dbReference>
<dbReference type="KEGG" id="lcf:108881140"/>
<dbReference type="Pfam" id="PF13516">
    <property type="entry name" value="LRR_6"/>
    <property type="match status" value="4"/>
</dbReference>
<keyword evidence="15" id="KW-0862">Zinc</keyword>
<dbReference type="InterPro" id="IPR001611">
    <property type="entry name" value="Leu-rich_rpt"/>
</dbReference>
<dbReference type="GO" id="GO:0006508">
    <property type="term" value="P:proteolysis"/>
    <property type="evidence" value="ECO:0007669"/>
    <property type="project" value="UniProtKB-KW"/>
</dbReference>
<dbReference type="SMART" id="SM00184">
    <property type="entry name" value="RING"/>
    <property type="match status" value="1"/>
</dbReference>
<dbReference type="PROSITE" id="PS51830">
    <property type="entry name" value="FIIND"/>
    <property type="match status" value="1"/>
</dbReference>
<dbReference type="SMART" id="SM01288">
    <property type="entry name" value="FISNA"/>
    <property type="match status" value="1"/>
</dbReference>
<dbReference type="InterPro" id="IPR001315">
    <property type="entry name" value="CARD"/>
</dbReference>
<proteinExistence type="inferred from homology"/>
<evidence type="ECO:0000256" key="1">
    <source>
        <dbReference type="ARBA" id="ARBA00004110"/>
    </source>
</evidence>
<keyword evidence="16" id="KW-0067">ATP-binding</keyword>
<evidence type="ECO:0000256" key="15">
    <source>
        <dbReference type="ARBA" id="ARBA00022833"/>
    </source>
</evidence>
<dbReference type="GO" id="GO:0008270">
    <property type="term" value="F:zinc ion binding"/>
    <property type="evidence" value="ECO:0007669"/>
    <property type="project" value="UniProtKB-KW"/>
</dbReference>
<dbReference type="InterPro" id="IPR001841">
    <property type="entry name" value="Znf_RING"/>
</dbReference>
<dbReference type="InterPro" id="IPR029495">
    <property type="entry name" value="NACHT-assoc"/>
</dbReference>
<evidence type="ECO:0000256" key="7">
    <source>
        <dbReference type="ARBA" id="ARBA00022588"/>
    </source>
</evidence>
<dbReference type="InterPro" id="IPR007111">
    <property type="entry name" value="NACHT_NTPase"/>
</dbReference>
<evidence type="ECO:0000256" key="23">
    <source>
        <dbReference type="ARBA" id="ARBA00038296"/>
    </source>
</evidence>
<comment type="similarity">
    <text evidence="23">Belongs to the NOD1-NOD2 family.</text>
</comment>
<accession>A0AAJ8DWH9</accession>
<dbReference type="SMART" id="SM00368">
    <property type="entry name" value="LRR_RI"/>
    <property type="match status" value="9"/>
</dbReference>
<keyword evidence="8" id="KW-1210">Necrosis</keyword>
<dbReference type="FunFam" id="3.40.50.300:FF:001524">
    <property type="entry name" value="Si:dkey-126g1.7"/>
    <property type="match status" value="1"/>
</dbReference>
<evidence type="ECO:0000313" key="31">
    <source>
        <dbReference type="RefSeq" id="XP_050934078.1"/>
    </source>
</evidence>
<dbReference type="SUPFAM" id="SSF57850">
    <property type="entry name" value="RING/U-box"/>
    <property type="match status" value="1"/>
</dbReference>
<keyword evidence="9" id="KW-0433">Leucine-rich repeat</keyword>
<evidence type="ECO:0000259" key="29">
    <source>
        <dbReference type="PROSITE" id="PS51830"/>
    </source>
</evidence>
<feature type="domain" description="FIIND" evidence="29">
    <location>
        <begin position="1032"/>
        <end position="1309"/>
    </location>
</feature>
<evidence type="ECO:0000256" key="19">
    <source>
        <dbReference type="ARBA" id="ARBA00023136"/>
    </source>
</evidence>
<evidence type="ECO:0000256" key="6">
    <source>
        <dbReference type="ARBA" id="ARBA00022490"/>
    </source>
</evidence>
<evidence type="ECO:0000256" key="18">
    <source>
        <dbReference type="ARBA" id="ARBA00022859"/>
    </source>
</evidence>
<dbReference type="Gene3D" id="3.40.50.300">
    <property type="entry name" value="P-loop containing nucleotide triphosphate hydrolases"/>
    <property type="match status" value="1"/>
</dbReference>
<keyword evidence="22" id="KW-0449">Lipoprotein</keyword>
<dbReference type="InterPro" id="IPR041075">
    <property type="entry name" value="NOD1/2_WH"/>
</dbReference>
<evidence type="ECO:0000256" key="13">
    <source>
        <dbReference type="ARBA" id="ARBA00022741"/>
    </source>
</evidence>
<dbReference type="InterPro" id="IPR027417">
    <property type="entry name" value="P-loop_NTPase"/>
</dbReference>
<dbReference type="PANTHER" id="PTHR24106">
    <property type="entry name" value="NACHT, LRR AND CARD DOMAINS-CONTAINING"/>
    <property type="match status" value="1"/>
</dbReference>
<dbReference type="InterPro" id="IPR011029">
    <property type="entry name" value="DEATH-like_dom_sf"/>
</dbReference>
<dbReference type="RefSeq" id="XP_050934078.1">
    <property type="nucleotide sequence ID" value="XM_051078121.1"/>
</dbReference>
<feature type="domain" description="CARD" evidence="27">
    <location>
        <begin position="1313"/>
        <end position="1403"/>
    </location>
</feature>
<dbReference type="PROSITE" id="PS00518">
    <property type="entry name" value="ZF_RING_1"/>
    <property type="match status" value="1"/>
</dbReference>
<sequence length="1403" mass="157507">MNECISLFLVTQVDSCPGKRKESDVSVEEQLSCCSLCQDVLKDPVSTSCGHWFCRRCITSYWDQSGSSGDSSCPQCGQRSRPGPGLQTASQTSTVQTDSGLQEVLDEHKISLRRRCERVTEGTDGTGSRTLLNRIYTELYITEGQSEEVNTQHEVRQLETASKKKTLHDTPIRCQDIFKALPDQQRHIRVVLTNGVAGVGKTFSVQKFTLDWAEGLENQDVSLLVLLSFRELNLIRDEQYSLLTLLHVFHPTLQKVTAEKLAVCKVLFIFDGLDESRLSLDFNNRKVVSDVTQKSSVNELLTNLIQGNLLPSALVWITSRPAAANQIPPSCVDRVTEVRGFTDPQKEEYFRRRSSDEELSNRTISHIKTSRSLHIMCGVPVFCWITATVLEHMLTTEQRGELPKTLTDLYSHFLMVQTKRKKNKYHEGHETSPQELTEADREVLLKLGRLAFEQLEKGNTMFYQEDLEQCGLDVTEALVYSGVCTEIFKRESVIFQKTVYCFVHLSVQEFLAAVYMFHCFTNRKTQVLEDFLWGVMEKSLQSENGHLDLFVRFLHGLSLESNQRLLGGLLGQTENSSEIIQRAITNLKEMNMYKISPDRSINIFHCLMEMNDHSVHQEIQEFLKSENRSEQKLSEIQCSALAYMLQMSEEVLDELDLEEYNTSWEGRWRLIPAVRNCRKARFINCGLSETHCEVVASALKSNPSHLRNLDLSDNYNLQDSGVKILSTGLESPNCQLETLGLRYCSLSEISCSSLTSALKSNPSHLRELDLGNNHLKDSGVKELCGFLQSPDCRLETLRLWGCRLSEISCSSLASALKSNPSHLRDLDLRGNNLEDSGVKELCGFLQSPDCRLETLRLWCCSLSEISCSSLVSALKSNPSHLRDLELSNNNLKDSGVKELCGFLQSPDCRLETVRLRWCRLSEISCSSLVSALKSNPSHLRDLDLSDNKLKDSGVKELCGLVESPDCRLETLRVSGKVIQASTVKKSPCGVKPDPNRAGTKQLDVSEDDTKKPDVSEDKERMLDVSVDNTKLMMDPSSFTPELQTKSTRVSYRFRCPGPGGFQCTSTGLVFVVDQEAELLYRTVQWDESQLQSAGKMAAGPLFDIQCPDDAVCELHLPHCGTKDVLQVEGLLSVVHKTDDGTEILEPLEITETHVVVKVPHLSAFGLVLDIVKWFLGIKQPINCDVLLFLRPPVRGPPTLDVFLLPNNVPLPEVEAQRRSAEHISVSSDCELYIGASYSVHCEPEDLEIQPERAKFRSHYGPNYFPTFEVFLTSNPKKVTLMVQDQEKTEVWKRNIHLTGPGPAGRPTTPTGTLSVPAEKMLSFVRTQFISRVSEPVLRKLLDKLLERGVITDDEMDLAGTASRADKARAVIDTVRRKGSEASSALISALCEEDRCLSTELNLT</sequence>
<dbReference type="Pfam" id="PF23679">
    <property type="entry name" value="UPA-FIIND"/>
    <property type="match status" value="1"/>
</dbReference>
<gene>
    <name evidence="31" type="primary">LOC108881140</name>
</gene>
<evidence type="ECO:0000256" key="17">
    <source>
        <dbReference type="ARBA" id="ARBA00022843"/>
    </source>
</evidence>
<dbReference type="PROSITE" id="PS51450">
    <property type="entry name" value="LRR"/>
    <property type="match status" value="1"/>
</dbReference>
<dbReference type="SUPFAM" id="SSF52047">
    <property type="entry name" value="RNI-like"/>
    <property type="match status" value="1"/>
</dbReference>
<name>A0AAJ8DWH9_LATCA</name>
<keyword evidence="18" id="KW-0391">Immunity</keyword>
<evidence type="ECO:0000256" key="10">
    <source>
        <dbReference type="ARBA" id="ARBA00022670"/>
    </source>
</evidence>
<keyword evidence="12" id="KW-0677">Repeat</keyword>
<feature type="region of interest" description="Disordered" evidence="25">
    <location>
        <begin position="985"/>
        <end position="1016"/>
    </location>
</feature>
<evidence type="ECO:0000256" key="14">
    <source>
        <dbReference type="ARBA" id="ARBA00022771"/>
    </source>
</evidence>
<keyword evidence="10" id="KW-0645">Protease</keyword>
<dbReference type="Pfam" id="PF05729">
    <property type="entry name" value="NACHT"/>
    <property type="match status" value="1"/>
</dbReference>
<feature type="compositionally biased region" description="Polar residues" evidence="25">
    <location>
        <begin position="87"/>
        <end position="100"/>
    </location>
</feature>
<dbReference type="PROSITE" id="PS50089">
    <property type="entry name" value="ZF_RING_2"/>
    <property type="match status" value="1"/>
</dbReference>
<dbReference type="Pfam" id="PF13553">
    <property type="entry name" value="FIIND"/>
    <property type="match status" value="1"/>
</dbReference>
<evidence type="ECO:0000256" key="25">
    <source>
        <dbReference type="SAM" id="MobiDB-lite"/>
    </source>
</evidence>
<dbReference type="Gene3D" id="3.80.10.10">
    <property type="entry name" value="Ribonuclease Inhibitor"/>
    <property type="match status" value="2"/>
</dbReference>
<evidence type="ECO:0000256" key="8">
    <source>
        <dbReference type="ARBA" id="ARBA00022590"/>
    </source>
</evidence>
<evidence type="ECO:0000256" key="2">
    <source>
        <dbReference type="ARBA" id="ARBA00004187"/>
    </source>
</evidence>
<keyword evidence="7" id="KW-0399">Innate immunity</keyword>
<keyword evidence="19" id="KW-0472">Membrane</keyword>
<dbReference type="FunFam" id="3.80.10.10:FF:000336">
    <property type="entry name" value="Si:dkey-222h21.2"/>
    <property type="match status" value="1"/>
</dbReference>
<evidence type="ECO:0000259" key="27">
    <source>
        <dbReference type="PROSITE" id="PS50209"/>
    </source>
</evidence>
<dbReference type="Proteomes" id="UP000694890">
    <property type="component" value="Linkage group LG19"/>
</dbReference>
<evidence type="ECO:0000256" key="22">
    <source>
        <dbReference type="ARBA" id="ARBA00023288"/>
    </source>
</evidence>
<dbReference type="PROSITE" id="PS50209">
    <property type="entry name" value="CARD"/>
    <property type="match status" value="1"/>
</dbReference>
<evidence type="ECO:0000256" key="16">
    <source>
        <dbReference type="ARBA" id="ARBA00022840"/>
    </source>
</evidence>
<dbReference type="GO" id="GO:0012501">
    <property type="term" value="P:programmed cell death"/>
    <property type="evidence" value="ECO:0007669"/>
    <property type="project" value="UniProtKB-KW"/>
</dbReference>
<dbReference type="InterPro" id="IPR025307">
    <property type="entry name" value="FIIND_dom"/>
</dbReference>
<keyword evidence="11" id="KW-0479">Metal-binding</keyword>
<keyword evidence="21" id="KW-1271">Inflammasome</keyword>
<dbReference type="GO" id="GO:0042981">
    <property type="term" value="P:regulation of apoptotic process"/>
    <property type="evidence" value="ECO:0007669"/>
    <property type="project" value="InterPro"/>
</dbReference>
<keyword evidence="17" id="KW-0832">Ubl conjugation</keyword>
<dbReference type="InterPro" id="IPR041267">
    <property type="entry name" value="NLRP_HD2"/>
</dbReference>
<dbReference type="Pfam" id="PF17776">
    <property type="entry name" value="NLRC4_HD2"/>
    <property type="match status" value="1"/>
</dbReference>
<dbReference type="InterPro" id="IPR013083">
    <property type="entry name" value="Znf_RING/FYVE/PHD"/>
</dbReference>
<dbReference type="Gene3D" id="1.10.533.10">
    <property type="entry name" value="Death Domain, Fas"/>
    <property type="match status" value="1"/>
</dbReference>
<evidence type="ECO:0000259" key="26">
    <source>
        <dbReference type="PROSITE" id="PS50089"/>
    </source>
</evidence>
<evidence type="ECO:0000256" key="4">
    <source>
        <dbReference type="ARBA" id="ARBA00008665"/>
    </source>
</evidence>
<dbReference type="CDD" id="cd00116">
    <property type="entry name" value="LRR_RI"/>
    <property type="match status" value="1"/>
</dbReference>
<dbReference type="Pfam" id="PF15227">
    <property type="entry name" value="zf-C3HC4_4"/>
    <property type="match status" value="1"/>
</dbReference>
<evidence type="ECO:0000256" key="24">
    <source>
        <dbReference type="PROSITE-ProRule" id="PRU00175"/>
    </source>
</evidence>
<feature type="domain" description="NACHT" evidence="28">
    <location>
        <begin position="189"/>
        <end position="323"/>
    </location>
</feature>
<organism evidence="30 31">
    <name type="scientific">Lates calcarifer</name>
    <name type="common">Barramundi</name>
    <name type="synonym">Holocentrus calcarifer</name>
    <dbReference type="NCBI Taxonomy" id="8187"/>
    <lineage>
        <taxon>Eukaryota</taxon>
        <taxon>Metazoa</taxon>
        <taxon>Chordata</taxon>
        <taxon>Craniata</taxon>
        <taxon>Vertebrata</taxon>
        <taxon>Euteleostomi</taxon>
        <taxon>Actinopterygii</taxon>
        <taxon>Neopterygii</taxon>
        <taxon>Teleostei</taxon>
        <taxon>Neoteleostei</taxon>
        <taxon>Acanthomorphata</taxon>
        <taxon>Carangaria</taxon>
        <taxon>Carangaria incertae sedis</taxon>
        <taxon>Centropomidae</taxon>
        <taxon>Lates</taxon>
    </lineage>
</organism>
<feature type="compositionally biased region" description="Basic and acidic residues" evidence="25">
    <location>
        <begin position="1007"/>
        <end position="1016"/>
    </location>
</feature>
<protein>
    <submittedName>
        <fullName evidence="31">Protein NLRC3 isoform X1</fullName>
    </submittedName>
</protein>
<keyword evidence="10" id="KW-0378">Hydrolase</keyword>
<dbReference type="InterPro" id="IPR017907">
    <property type="entry name" value="Znf_RING_CS"/>
</dbReference>
<keyword evidence="6" id="KW-0963">Cytoplasm</keyword>
<evidence type="ECO:0000256" key="21">
    <source>
        <dbReference type="ARBA" id="ARBA00023233"/>
    </source>
</evidence>
<evidence type="ECO:0000259" key="28">
    <source>
        <dbReference type="PROSITE" id="PS50837"/>
    </source>
</evidence>
<dbReference type="SMART" id="SM00114">
    <property type="entry name" value="CARD"/>
    <property type="match status" value="1"/>
</dbReference>
<dbReference type="PROSITE" id="PS50837">
    <property type="entry name" value="NACHT"/>
    <property type="match status" value="1"/>
</dbReference>
<dbReference type="InterPro" id="IPR051261">
    <property type="entry name" value="NLR"/>
</dbReference>
<dbReference type="GO" id="GO:0016323">
    <property type="term" value="C:basolateral plasma membrane"/>
    <property type="evidence" value="ECO:0007669"/>
    <property type="project" value="UniProtKB-SubCell"/>
</dbReference>
<evidence type="ECO:0000256" key="5">
    <source>
        <dbReference type="ARBA" id="ARBA00022475"/>
    </source>
</evidence>
<dbReference type="FunFam" id="3.80.10.10:FF:000947">
    <property type="entry name" value="Si:dkey-286j17.4"/>
    <property type="match status" value="1"/>
</dbReference>
<evidence type="ECO:0000256" key="20">
    <source>
        <dbReference type="ARBA" id="ARBA00023139"/>
    </source>
</evidence>
<dbReference type="GO" id="GO:0008233">
    <property type="term" value="F:peptidase activity"/>
    <property type="evidence" value="ECO:0007669"/>
    <property type="project" value="UniProtKB-KW"/>
</dbReference>
<evidence type="ECO:0000256" key="12">
    <source>
        <dbReference type="ARBA" id="ARBA00022737"/>
    </source>
</evidence>
<reference evidence="31" key="1">
    <citation type="submission" date="2025-08" db="UniProtKB">
        <authorList>
            <consortium name="RefSeq"/>
        </authorList>
    </citation>
    <scope>IDENTIFICATION</scope>
    <source>
        <tissue evidence="31">Brain</tissue>
    </source>
</reference>
<dbReference type="SUPFAM" id="SSF52540">
    <property type="entry name" value="P-loop containing nucleoside triphosphate hydrolases"/>
    <property type="match status" value="1"/>
</dbReference>
<evidence type="ECO:0000313" key="30">
    <source>
        <dbReference type="Proteomes" id="UP000694890"/>
    </source>
</evidence>
<dbReference type="GO" id="GO:0005524">
    <property type="term" value="F:ATP binding"/>
    <property type="evidence" value="ECO:0007669"/>
    <property type="project" value="UniProtKB-KW"/>
</dbReference>
<feature type="region of interest" description="Disordered" evidence="25">
    <location>
        <begin position="73"/>
        <end position="100"/>
    </location>
</feature>
<comment type="subcellular location">
    <subcellularLocation>
        <location evidence="2">Basolateral cell membrane</location>
    </subcellularLocation>
    <subcellularLocation>
        <location evidence="3">Cell membrane</location>
        <topology evidence="3">Lipid-anchor</topology>
    </subcellularLocation>
    <subcellularLocation>
        <location evidence="1">Inflammasome</location>
    </subcellularLocation>
</comment>
<dbReference type="GeneID" id="108881140"/>
<keyword evidence="5" id="KW-1003">Cell membrane</keyword>
<evidence type="ECO:0000256" key="3">
    <source>
        <dbReference type="ARBA" id="ARBA00004193"/>
    </source>
</evidence>
<dbReference type="InterPro" id="IPR032675">
    <property type="entry name" value="LRR_dom_sf"/>
</dbReference>
<dbReference type="Pfam" id="PF14484">
    <property type="entry name" value="FISNA"/>
    <property type="match status" value="1"/>
</dbReference>
<comment type="similarity">
    <text evidence="4">Belongs to the NLRP family.</text>
</comment>
<dbReference type="Gene3D" id="3.30.40.10">
    <property type="entry name" value="Zinc/RING finger domain, C3HC4 (zinc finger)"/>
    <property type="match status" value="1"/>
</dbReference>
<dbReference type="GO" id="GO:0045087">
    <property type="term" value="P:innate immune response"/>
    <property type="evidence" value="ECO:0007669"/>
    <property type="project" value="UniProtKB-KW"/>
</dbReference>
<keyword evidence="20" id="KW-0564">Palmitate</keyword>